<accession>A0A090IGE2</accession>
<reference evidence="1 2" key="1">
    <citation type="submission" date="2016-11" db="EMBL/GenBank/DDBJ databases">
        <authorList>
            <person name="Jaros S."/>
            <person name="Januszkiewicz K."/>
            <person name="Wedrychowicz H."/>
        </authorList>
    </citation>
    <scope>NUCLEOTIDE SEQUENCE [LARGE SCALE GENOMIC DNA]</scope>
    <source>
        <strain evidence="1">NVI 5450</strain>
    </source>
</reference>
<gene>
    <name evidence="1" type="ORF">NVI5450_4259</name>
</gene>
<evidence type="ECO:0000313" key="1">
    <source>
        <dbReference type="EMBL" id="SGZ16066.1"/>
    </source>
</evidence>
<dbReference type="RefSeq" id="WP_045109294.1">
    <property type="nucleotide sequence ID" value="NZ_CAWRBC010000056.1"/>
</dbReference>
<organism evidence="1 2">
    <name type="scientific">Moritella viscosa</name>
    <dbReference type="NCBI Taxonomy" id="80854"/>
    <lineage>
        <taxon>Bacteria</taxon>
        <taxon>Pseudomonadati</taxon>
        <taxon>Pseudomonadota</taxon>
        <taxon>Gammaproteobacteria</taxon>
        <taxon>Alteromonadales</taxon>
        <taxon>Moritellaceae</taxon>
        <taxon>Moritella</taxon>
    </lineage>
</organism>
<dbReference type="AlphaFoldDB" id="A0A090IGE2"/>
<proteinExistence type="predicted"/>
<evidence type="ECO:0000313" key="2">
    <source>
        <dbReference type="Proteomes" id="UP000183794"/>
    </source>
</evidence>
<dbReference type="EMBL" id="FPLD01000122">
    <property type="protein sequence ID" value="SGZ16066.1"/>
    <property type="molecule type" value="Genomic_DNA"/>
</dbReference>
<dbReference type="PATRIC" id="fig|80854.5.peg.937"/>
<dbReference type="OrthoDB" id="9890906at2"/>
<dbReference type="Proteomes" id="UP000183794">
    <property type="component" value="Unassembled WGS sequence"/>
</dbReference>
<name>A0A090IGE2_9GAMM</name>
<dbReference type="KEGG" id="mvs:MVIS_0887"/>
<sequence>MASYRLTFTYKNTEYNEPLDKVKLAQIGCELDEELDVDSKKTIADIYNKIILPMIGNPIGGINITRYQSEKLESFGFEGNILLFTHEIRDEAKLINPILNSAGEV</sequence>
<protein>
    <submittedName>
        <fullName evidence="1">Enoyl-[acyl-carrier-protein] reductase [NADH] FabI-NADH-dependent enoyl-ACP reductase</fullName>
    </submittedName>
</protein>
<dbReference type="HOGENOM" id="CLU_2233486_0_0_6"/>